<keyword evidence="4" id="KW-1185">Reference proteome</keyword>
<dbReference type="GO" id="GO:0047324">
    <property type="term" value="F:phosphoenolpyruvate-glycerone phosphotransferase activity"/>
    <property type="evidence" value="ECO:0007669"/>
    <property type="project" value="UniProtKB-EC"/>
</dbReference>
<dbReference type="Gene3D" id="3.40.50.10440">
    <property type="entry name" value="Dihydroxyacetone kinase, domain 1"/>
    <property type="match status" value="1"/>
</dbReference>
<dbReference type="Gene3D" id="3.40.50.1360">
    <property type="match status" value="1"/>
</dbReference>
<keyword evidence="3" id="KW-0808">Transferase</keyword>
<dbReference type="InterPro" id="IPR037171">
    <property type="entry name" value="NagB/RpiA_transferase-like"/>
</dbReference>
<dbReference type="SUPFAM" id="SSF82549">
    <property type="entry name" value="DAK1/DegV-like"/>
    <property type="match status" value="1"/>
</dbReference>
<dbReference type="CDD" id="cd00093">
    <property type="entry name" value="HTH_XRE"/>
    <property type="match status" value="1"/>
</dbReference>
<dbReference type="RefSeq" id="WP_209596375.1">
    <property type="nucleotide sequence ID" value="NZ_JAGJCF010000017.1"/>
</dbReference>
<dbReference type="PANTHER" id="PTHR28629">
    <property type="entry name" value="TRIOKINASE/FMN CYCLASE"/>
    <property type="match status" value="1"/>
</dbReference>
<evidence type="ECO:0000259" key="1">
    <source>
        <dbReference type="PROSITE" id="PS50943"/>
    </source>
</evidence>
<evidence type="ECO:0000313" key="4">
    <source>
        <dbReference type="Proteomes" id="UP000678276"/>
    </source>
</evidence>
<dbReference type="EC" id="2.7.1.121" evidence="3"/>
<feature type="domain" description="DhaK" evidence="2">
    <location>
        <begin position="368"/>
        <end position="691"/>
    </location>
</feature>
<dbReference type="InterPro" id="IPR007324">
    <property type="entry name" value="Sugar-bd_dom_put"/>
</dbReference>
<evidence type="ECO:0000313" key="3">
    <source>
        <dbReference type="EMBL" id="MBP0617508.1"/>
    </source>
</evidence>
<dbReference type="SUPFAM" id="SSF100950">
    <property type="entry name" value="NagB/RpiA/CoA transferase-like"/>
    <property type="match status" value="1"/>
</dbReference>
<dbReference type="Gene3D" id="3.30.1180.20">
    <property type="entry name" value="Dihydroxyacetone kinase, domain 2"/>
    <property type="match status" value="1"/>
</dbReference>
<protein>
    <submittedName>
        <fullName evidence="3">Dihydroxyacetone kinase subunit DhaK</fullName>
        <ecNumber evidence="3">2.7.1.121</ecNumber>
    </submittedName>
</protein>
<accession>A0ABS4BL90</accession>
<reference evidence="3 4" key="1">
    <citation type="submission" date="2021-04" db="EMBL/GenBank/DDBJ databases">
        <title>Whole genome sequence of Jiella sp. KSK16Y-1.</title>
        <authorList>
            <person name="Tuo L."/>
        </authorList>
    </citation>
    <scope>NUCLEOTIDE SEQUENCE [LARGE SCALE GENOMIC DNA]</scope>
    <source>
        <strain evidence="3 4">KSK16Y-1</strain>
    </source>
</reference>
<dbReference type="InterPro" id="IPR050861">
    <property type="entry name" value="Dihydroxyacetone_Kinase"/>
</dbReference>
<dbReference type="Pfam" id="PF02733">
    <property type="entry name" value="Dak1"/>
    <property type="match status" value="1"/>
</dbReference>
<organism evidence="3 4">
    <name type="scientific">Jiella mangrovi</name>
    <dbReference type="NCBI Taxonomy" id="2821407"/>
    <lineage>
        <taxon>Bacteria</taxon>
        <taxon>Pseudomonadati</taxon>
        <taxon>Pseudomonadota</taxon>
        <taxon>Alphaproteobacteria</taxon>
        <taxon>Hyphomicrobiales</taxon>
        <taxon>Aurantimonadaceae</taxon>
        <taxon>Jiella</taxon>
    </lineage>
</organism>
<comment type="caution">
    <text evidence="3">The sequence shown here is derived from an EMBL/GenBank/DDBJ whole genome shotgun (WGS) entry which is preliminary data.</text>
</comment>
<dbReference type="Gene3D" id="1.10.10.10">
    <property type="entry name" value="Winged helix-like DNA-binding domain superfamily/Winged helix DNA-binding domain"/>
    <property type="match status" value="1"/>
</dbReference>
<dbReference type="PANTHER" id="PTHR28629:SF4">
    <property type="entry name" value="TRIOKINASE_FMN CYCLASE"/>
    <property type="match status" value="1"/>
</dbReference>
<dbReference type="InterPro" id="IPR036388">
    <property type="entry name" value="WH-like_DNA-bd_sf"/>
</dbReference>
<keyword evidence="3" id="KW-0418">Kinase</keyword>
<dbReference type="PROSITE" id="PS50943">
    <property type="entry name" value="HTH_CROC1"/>
    <property type="match status" value="1"/>
</dbReference>
<gene>
    <name evidence="3" type="primary">dhaK</name>
    <name evidence="3" type="ORF">J6595_18125</name>
</gene>
<dbReference type="InterPro" id="IPR004006">
    <property type="entry name" value="DhaK_dom"/>
</dbReference>
<feature type="domain" description="HTH cro/C1-type" evidence="1">
    <location>
        <begin position="45"/>
        <end position="65"/>
    </location>
</feature>
<sequence>MVSVNTAATRKTKPVARPQPSLTQVPLRFRDDPLLWAGWLYAHDGMTQNQIAKAMGVSRATVNNYIAEARGRGIVNLTMETSRLSEFMIAQALIERFDLSDCIVLPSVSEGRSLTERLGETGARVLERLIRPGDAVGVSWGRTLLEIARHVAPTRLPDLSVVQVTGGSSLKSEFSPEICVSRLASALTARQVGISAPAVVSSAAVRRVLMDEPLLRAQFDSARAVDKIVFGISSSRRDATIHRSGPFAREDLAHASLQRAAAVIAGRFIDDRGRAVQGPLDERTIGLTLKEIGRIKFRIAVAGGPEKTTAILAALRGRHANVLITDADTGHAVLQAEGMPQELGALNGTRRTQVQGGNRMKTKKLINDPANIIEEMLEGMMKAHPKHLRQLEHSPRSVISVEGPREGKVGIVVGGGSGHEPTFVGYVGKGLADACAIGNVFASPPPDPILECTKAVSKGAGVLYLYGNYAGDVMNFDMAAEMAAMEDIEVRTVLTTDDVASAPIDQKEKRRGVAGNFFVFKVTGAAADKMMSIDECERIARKANERTFTVGVALAPCSLPQTLRHNFEIGPGEMEIGMGIHGEPGVTREPLGTADDVADDILERIFAELDAPEGSTVAVLVNSLGSTPLMELYVINRRVAERLERKGISVHATWVGLYCSSLEMAGMSITLIHLDDELTELLDHPCDCAMFRAG</sequence>
<dbReference type="EMBL" id="JAGJCF010000017">
    <property type="protein sequence ID" value="MBP0617508.1"/>
    <property type="molecule type" value="Genomic_DNA"/>
</dbReference>
<evidence type="ECO:0000259" key="2">
    <source>
        <dbReference type="PROSITE" id="PS51481"/>
    </source>
</evidence>
<dbReference type="PROSITE" id="PS51481">
    <property type="entry name" value="DHAK"/>
    <property type="match status" value="1"/>
</dbReference>
<proteinExistence type="predicted"/>
<name>A0ABS4BL90_9HYPH</name>
<dbReference type="Pfam" id="PF04198">
    <property type="entry name" value="Sugar-bind"/>
    <property type="match status" value="1"/>
</dbReference>
<dbReference type="Proteomes" id="UP000678276">
    <property type="component" value="Unassembled WGS sequence"/>
</dbReference>
<dbReference type="InterPro" id="IPR001387">
    <property type="entry name" value="Cro/C1-type_HTH"/>
</dbReference>